<accession>A0A9P0GYB0</accession>
<name>A0A9P0GYB0_NEZVI</name>
<gene>
    <name evidence="4" type="ORF">NEZAVI_LOCUS1819</name>
</gene>
<dbReference type="Pfam" id="PF00561">
    <property type="entry name" value="Abhydrolase_1"/>
    <property type="match status" value="3"/>
</dbReference>
<evidence type="ECO:0000259" key="3">
    <source>
        <dbReference type="Pfam" id="PF00561"/>
    </source>
</evidence>
<dbReference type="InterPro" id="IPR050266">
    <property type="entry name" value="AB_hydrolase_sf"/>
</dbReference>
<keyword evidence="2" id="KW-0378">Hydrolase</keyword>
<feature type="domain" description="AB hydrolase-1" evidence="3">
    <location>
        <begin position="244"/>
        <end position="342"/>
    </location>
</feature>
<evidence type="ECO:0000313" key="5">
    <source>
        <dbReference type="Proteomes" id="UP001152798"/>
    </source>
</evidence>
<dbReference type="GO" id="GO:0016787">
    <property type="term" value="F:hydrolase activity"/>
    <property type="evidence" value="ECO:0007669"/>
    <property type="project" value="UniProtKB-KW"/>
</dbReference>
<sequence>MSYPRKWWGKKSIQPVLAVHGWQDNAGSWDPLAEIMPDDYSIFAIDLPGNGQSSHLPPFQNHYFNDTASVLRRIKLYFKWDKVDILGHSGGSAACFMYSAIFPEDVKSYFGVDYLVGSYSDDKERAAGIGEIIDKKIKLALRDHSASTKYTWEEAKNVWIKGTDGSLDDRSAEILMQRGLDKLPDGKYIFSRDHRLKAADINLLNQEQLYVLAENANVHVRFVRGSKSDFFNKGKWWGKKSIQPVIAVHGWQDNAGSWDPLAEIMPDDYSILAIDLPGNGRSSHLPHFQNYYFNDAVAIMRRIKRYFKWDKVDILGHSGGSATCFMYTAVFPEDVKSYFGIDFLVDSYGDEEKRIAKMGETIDKKIQLALRDHSSSKKYSWEEAKNVWIKATDYSLDDKSAEILMQRGLDRLSDGKYIFSRDHRLKGADINLLNEDQLRILAENANVHIRLVRASKSNIFDGGKIRSQLIASYLTEGKWWRKNEEQPVLALHGLFDNAATFDTLIPLLNENISVLSLDIPGFGRSSSPPAGMSPNFLELVIWMRYLIKDYFKWKKVNLLGHSFGSNLSFSYSGMFPEEVDKFISIDCGRFNMAAKPEHLLDDLRRGYMGGVVKTLEIPYEGDYQLHLDYILKMRSNPPFKLSKRFCELFLSRDLEKITDDVYRNLTDRRVHLKYMGRPTYLFLDALAEKIKCKMLVIRPTGGVLVKHRKEMLEKQLSIIAQNSPRLVYEVVEGGHHVHLENPEKVAPIINKFFET</sequence>
<evidence type="ECO:0000313" key="4">
    <source>
        <dbReference type="EMBL" id="CAH1390643.1"/>
    </source>
</evidence>
<dbReference type="AlphaFoldDB" id="A0A9P0GYB0"/>
<dbReference type="InterPro" id="IPR029058">
    <property type="entry name" value="AB_hydrolase_fold"/>
</dbReference>
<evidence type="ECO:0000256" key="2">
    <source>
        <dbReference type="ARBA" id="ARBA00022801"/>
    </source>
</evidence>
<feature type="domain" description="AB hydrolase-1" evidence="3">
    <location>
        <begin position="15"/>
        <end position="112"/>
    </location>
</feature>
<dbReference type="Gene3D" id="3.40.50.1820">
    <property type="entry name" value="alpha/beta hydrolase"/>
    <property type="match status" value="3"/>
</dbReference>
<dbReference type="OrthoDB" id="190201at2759"/>
<reference evidence="4" key="1">
    <citation type="submission" date="2022-01" db="EMBL/GenBank/DDBJ databases">
        <authorList>
            <person name="King R."/>
        </authorList>
    </citation>
    <scope>NUCLEOTIDE SEQUENCE</scope>
</reference>
<protein>
    <recommendedName>
        <fullName evidence="3">AB hydrolase-1 domain-containing protein</fullName>
    </recommendedName>
</protein>
<keyword evidence="5" id="KW-1185">Reference proteome</keyword>
<feature type="domain" description="AB hydrolase-1" evidence="3">
    <location>
        <begin position="487"/>
        <end position="742"/>
    </location>
</feature>
<organism evidence="4 5">
    <name type="scientific">Nezara viridula</name>
    <name type="common">Southern green stink bug</name>
    <name type="synonym">Cimex viridulus</name>
    <dbReference type="NCBI Taxonomy" id="85310"/>
    <lineage>
        <taxon>Eukaryota</taxon>
        <taxon>Metazoa</taxon>
        <taxon>Ecdysozoa</taxon>
        <taxon>Arthropoda</taxon>
        <taxon>Hexapoda</taxon>
        <taxon>Insecta</taxon>
        <taxon>Pterygota</taxon>
        <taxon>Neoptera</taxon>
        <taxon>Paraneoptera</taxon>
        <taxon>Hemiptera</taxon>
        <taxon>Heteroptera</taxon>
        <taxon>Panheteroptera</taxon>
        <taxon>Pentatomomorpha</taxon>
        <taxon>Pentatomoidea</taxon>
        <taxon>Pentatomidae</taxon>
        <taxon>Pentatominae</taxon>
        <taxon>Nezara</taxon>
    </lineage>
</organism>
<dbReference type="GO" id="GO:0016020">
    <property type="term" value="C:membrane"/>
    <property type="evidence" value="ECO:0007669"/>
    <property type="project" value="TreeGrafter"/>
</dbReference>
<dbReference type="Proteomes" id="UP001152798">
    <property type="component" value="Chromosome 1"/>
</dbReference>
<comment type="similarity">
    <text evidence="1">Belongs to the AB hydrolase superfamily.</text>
</comment>
<dbReference type="EMBL" id="OV725077">
    <property type="protein sequence ID" value="CAH1390643.1"/>
    <property type="molecule type" value="Genomic_DNA"/>
</dbReference>
<dbReference type="PANTHER" id="PTHR43798">
    <property type="entry name" value="MONOACYLGLYCEROL LIPASE"/>
    <property type="match status" value="1"/>
</dbReference>
<dbReference type="PANTHER" id="PTHR43798:SF14">
    <property type="entry name" value="SERINE HYDROLASE-LIKE PROTEIN DDB_G0286239"/>
    <property type="match status" value="1"/>
</dbReference>
<evidence type="ECO:0000256" key="1">
    <source>
        <dbReference type="ARBA" id="ARBA00008645"/>
    </source>
</evidence>
<dbReference type="SUPFAM" id="SSF53474">
    <property type="entry name" value="alpha/beta-Hydrolases"/>
    <property type="match status" value="3"/>
</dbReference>
<proteinExistence type="inferred from homology"/>
<dbReference type="InterPro" id="IPR000073">
    <property type="entry name" value="AB_hydrolase_1"/>
</dbReference>